<dbReference type="InterPro" id="IPR006860">
    <property type="entry name" value="FecR"/>
</dbReference>
<keyword evidence="1" id="KW-0732">Signal</keyword>
<evidence type="ECO:0000259" key="2">
    <source>
        <dbReference type="Pfam" id="PF04773"/>
    </source>
</evidence>
<comment type="caution">
    <text evidence="3">The sequence shown here is derived from an EMBL/GenBank/DDBJ whole genome shotgun (WGS) entry which is preliminary data.</text>
</comment>
<evidence type="ECO:0000313" key="3">
    <source>
        <dbReference type="EMBL" id="PCI77146.1"/>
    </source>
</evidence>
<dbReference type="InterPro" id="IPR014710">
    <property type="entry name" value="RmlC-like_jellyroll"/>
</dbReference>
<organism evidence="3 4">
    <name type="scientific">SAR86 cluster bacterium</name>
    <dbReference type="NCBI Taxonomy" id="2030880"/>
    <lineage>
        <taxon>Bacteria</taxon>
        <taxon>Pseudomonadati</taxon>
        <taxon>Pseudomonadota</taxon>
        <taxon>Gammaproteobacteria</taxon>
        <taxon>SAR86 cluster</taxon>
    </lineage>
</organism>
<evidence type="ECO:0000256" key="1">
    <source>
        <dbReference type="SAM" id="SignalP"/>
    </source>
</evidence>
<feature type="signal peptide" evidence="1">
    <location>
        <begin position="1"/>
        <end position="24"/>
    </location>
</feature>
<reference evidence="4" key="1">
    <citation type="submission" date="2017-08" db="EMBL/GenBank/DDBJ databases">
        <title>A dynamic microbial community with high functional redundancy inhabits the cold, oxic subseafloor aquifer.</title>
        <authorList>
            <person name="Tully B.J."/>
            <person name="Wheat C.G."/>
            <person name="Glazer B.T."/>
            <person name="Huber J.A."/>
        </authorList>
    </citation>
    <scope>NUCLEOTIDE SEQUENCE [LARGE SCALE GENOMIC DNA]</scope>
</reference>
<gene>
    <name evidence="3" type="ORF">COB20_08785</name>
</gene>
<dbReference type="AlphaFoldDB" id="A0A2A4X3R7"/>
<dbReference type="Proteomes" id="UP000218767">
    <property type="component" value="Unassembled WGS sequence"/>
</dbReference>
<proteinExistence type="predicted"/>
<feature type="chain" id="PRO_5013218206" description="FecR protein domain-containing protein" evidence="1">
    <location>
        <begin position="25"/>
        <end position="211"/>
    </location>
</feature>
<dbReference type="EMBL" id="NVUL01000048">
    <property type="protein sequence ID" value="PCI77146.1"/>
    <property type="molecule type" value="Genomic_DNA"/>
</dbReference>
<evidence type="ECO:0000313" key="4">
    <source>
        <dbReference type="Proteomes" id="UP000218767"/>
    </source>
</evidence>
<name>A0A2A4X3R7_9GAMM</name>
<feature type="domain" description="FecR protein" evidence="2">
    <location>
        <begin position="61"/>
        <end position="158"/>
    </location>
</feature>
<sequence>MINKLSRILILLISLILVSPLSHSQTEIAARVIVTSGKVEVVRENGAREILQRRDSISAGDTVETPADGLVQLRFVDSAIVALGCASKLRVNSYSYEQANEDQVQLILLAGNLRTISGQIETENYRLKIADTVVQGGGDFEVAIAPDDTQYFAVYDGAMTIINSQDQTQMKLGAGANADFGKLEPGFQFEELIQLPPMLGLSILNSTDCTI</sequence>
<dbReference type="Gene3D" id="2.60.120.10">
    <property type="entry name" value="Jelly Rolls"/>
    <property type="match status" value="1"/>
</dbReference>
<dbReference type="PANTHER" id="PTHR38731">
    <property type="entry name" value="LIPL45-RELATED LIPOPROTEIN-RELATED"/>
    <property type="match status" value="1"/>
</dbReference>
<accession>A0A2A4X3R7</accession>
<dbReference type="Pfam" id="PF04773">
    <property type="entry name" value="FecR"/>
    <property type="match status" value="1"/>
</dbReference>
<protein>
    <recommendedName>
        <fullName evidence="2">FecR protein domain-containing protein</fullName>
    </recommendedName>
</protein>
<dbReference type="PANTHER" id="PTHR38731:SF1">
    <property type="entry name" value="FECR PROTEIN DOMAIN-CONTAINING PROTEIN"/>
    <property type="match status" value="1"/>
</dbReference>